<dbReference type="AlphaFoldDB" id="Q6FAH2"/>
<dbReference type="BioCyc" id="ASP62977:ACIAD_RS09790-MONOMER"/>
<dbReference type="STRING" id="202950.GCA_001485005_00251"/>
<dbReference type="GeneID" id="45234476"/>
<gene>
    <name evidence="1" type="ordered locus">ACIAD2136</name>
</gene>
<organism evidence="1 2">
    <name type="scientific">Acinetobacter baylyi (strain ATCC 33305 / BD413 / ADP1)</name>
    <dbReference type="NCBI Taxonomy" id="62977"/>
    <lineage>
        <taxon>Bacteria</taxon>
        <taxon>Pseudomonadati</taxon>
        <taxon>Pseudomonadota</taxon>
        <taxon>Gammaproteobacteria</taxon>
        <taxon>Moraxellales</taxon>
        <taxon>Moraxellaceae</taxon>
        <taxon>Acinetobacter</taxon>
    </lineage>
</organism>
<protein>
    <submittedName>
        <fullName evidence="1">Uncharacterized protein</fullName>
    </submittedName>
</protein>
<reference evidence="1 2" key="1">
    <citation type="journal article" date="2004" name="Nucleic Acids Res.">
        <title>Unique features revealed by the genome sequence of Acinetobacter sp. ADP1, a versatile and naturally transformation competent bacterium.</title>
        <authorList>
            <person name="Barbe V."/>
            <person name="Vallenet D."/>
            <person name="Fonknechten N."/>
            <person name="Kreimeyer A."/>
            <person name="Oztas S."/>
            <person name="Labarre L."/>
            <person name="Cruveiller S."/>
            <person name="Robert C."/>
            <person name="Duprat S."/>
            <person name="Wincker P."/>
            <person name="Ornston L.N."/>
            <person name="Weissenbach J."/>
            <person name="Marliere P."/>
            <person name="Cohen G.N."/>
            <person name="Medigue C."/>
        </authorList>
    </citation>
    <scope>NUCLEOTIDE SEQUENCE [LARGE SCALE GENOMIC DNA]</scope>
    <source>
        <strain evidence="2">ATCC 33305 / BD413 / ADP1</strain>
    </source>
</reference>
<accession>Q6FAH2</accession>
<name>Q6FAH2_ACIAD</name>
<dbReference type="RefSeq" id="WP_004927641.1">
    <property type="nucleotide sequence ID" value="NC_005966.1"/>
</dbReference>
<dbReference type="KEGG" id="aci:ACIAD2136"/>
<evidence type="ECO:0000313" key="2">
    <source>
        <dbReference type="Proteomes" id="UP000000430"/>
    </source>
</evidence>
<dbReference type="eggNOG" id="ENOG50319JS">
    <property type="taxonomic scope" value="Bacteria"/>
</dbReference>
<dbReference type="Proteomes" id="UP000000430">
    <property type="component" value="Chromosome"/>
</dbReference>
<dbReference type="HOGENOM" id="CLU_2217232_0_0_6"/>
<sequence length="106" mass="12055">MNSMTQLQNNINFTALLSFEEIQAYETDEVGIMRRMTLATLTRSFDELLESTLQSEQEAEVFLNLLDCSANCVEYLKEMLQLAEQAKERLGVVGHAYLEQQQGASK</sequence>
<proteinExistence type="predicted"/>
<evidence type="ECO:0000313" key="1">
    <source>
        <dbReference type="EMBL" id="CAG68941.1"/>
    </source>
</evidence>
<dbReference type="OrthoDB" id="9914220at2"/>
<dbReference type="EMBL" id="CR543861">
    <property type="protein sequence ID" value="CAG68941.1"/>
    <property type="molecule type" value="Genomic_DNA"/>
</dbReference>